<keyword evidence="3" id="KW-1185">Reference proteome</keyword>
<dbReference type="AlphaFoldDB" id="A0A1G6UFR7"/>
<organism evidence="2 3">
    <name type="scientific">Belnapia rosea</name>
    <dbReference type="NCBI Taxonomy" id="938405"/>
    <lineage>
        <taxon>Bacteria</taxon>
        <taxon>Pseudomonadati</taxon>
        <taxon>Pseudomonadota</taxon>
        <taxon>Alphaproteobacteria</taxon>
        <taxon>Acetobacterales</taxon>
        <taxon>Roseomonadaceae</taxon>
        <taxon>Belnapia</taxon>
    </lineage>
</organism>
<sequence length="73" mass="7737">MQMGQELPDVPPHLQAARIVALTAVPASPFAQRPSAAPSDRPGGQEAYPDWGAGRVLSCQVDDSGRTHGEWCP</sequence>
<dbReference type="Proteomes" id="UP000198925">
    <property type="component" value="Unassembled WGS sequence"/>
</dbReference>
<dbReference type="EMBL" id="FMZX01000007">
    <property type="protein sequence ID" value="SDD40250.1"/>
    <property type="molecule type" value="Genomic_DNA"/>
</dbReference>
<name>A0A1G6UFR7_9PROT</name>
<gene>
    <name evidence="2" type="ORF">SAMN04487779_1007157</name>
</gene>
<reference evidence="2 3" key="1">
    <citation type="submission" date="2016-10" db="EMBL/GenBank/DDBJ databases">
        <authorList>
            <person name="de Groot N.N."/>
        </authorList>
    </citation>
    <scope>NUCLEOTIDE SEQUENCE [LARGE SCALE GENOMIC DNA]</scope>
    <source>
        <strain evidence="2 3">CPCC 100156</strain>
    </source>
</reference>
<evidence type="ECO:0000256" key="1">
    <source>
        <dbReference type="SAM" id="MobiDB-lite"/>
    </source>
</evidence>
<evidence type="ECO:0000313" key="2">
    <source>
        <dbReference type="EMBL" id="SDD40250.1"/>
    </source>
</evidence>
<evidence type="ECO:0000313" key="3">
    <source>
        <dbReference type="Proteomes" id="UP000198925"/>
    </source>
</evidence>
<protein>
    <submittedName>
        <fullName evidence="2">Uncharacterized protein</fullName>
    </submittedName>
</protein>
<feature type="region of interest" description="Disordered" evidence="1">
    <location>
        <begin position="30"/>
        <end position="53"/>
    </location>
</feature>
<accession>A0A1G6UFR7</accession>
<proteinExistence type="predicted"/>
<dbReference type="STRING" id="938405.SAMN02927895_00036"/>